<feature type="compositionally biased region" description="Pro residues" evidence="1">
    <location>
        <begin position="1"/>
        <end position="15"/>
    </location>
</feature>
<feature type="transmembrane region" description="Helical" evidence="2">
    <location>
        <begin position="30"/>
        <end position="50"/>
    </location>
</feature>
<evidence type="ECO:0000313" key="3">
    <source>
        <dbReference type="EMBL" id="CUR30593.1"/>
    </source>
</evidence>
<reference evidence="4" key="1">
    <citation type="submission" date="2015-10" db="EMBL/GenBank/DDBJ databases">
        <authorList>
            <person name="Regsiter A."/>
            <person name="william w."/>
        </authorList>
    </citation>
    <scope>NUCLEOTIDE SEQUENCE [LARGE SCALE GENOMIC DNA]</scope>
</reference>
<keyword evidence="2" id="KW-0472">Membrane</keyword>
<sequence>MSPADTPKPQPAPAKPPEDKKPSPPQSPDWGTLGALILALFILIIVVGNATGFGDSQNRPLTDSSFEQTD</sequence>
<name>A0A1J1LG92_9CYAN</name>
<keyword evidence="4" id="KW-1185">Reference proteome</keyword>
<organism evidence="3 4">
    <name type="scientific">Planktothrix tepida PCC 9214</name>
    <dbReference type="NCBI Taxonomy" id="671072"/>
    <lineage>
        <taxon>Bacteria</taxon>
        <taxon>Bacillati</taxon>
        <taxon>Cyanobacteriota</taxon>
        <taxon>Cyanophyceae</taxon>
        <taxon>Oscillatoriophycideae</taxon>
        <taxon>Oscillatoriales</taxon>
        <taxon>Microcoleaceae</taxon>
        <taxon>Planktothrix</taxon>
    </lineage>
</organism>
<gene>
    <name evidence="3" type="ORF">PL9214290183</name>
</gene>
<feature type="region of interest" description="Disordered" evidence="1">
    <location>
        <begin position="1"/>
        <end position="30"/>
    </location>
</feature>
<protein>
    <submittedName>
        <fullName evidence="3">Uncharacterized protein</fullName>
    </submittedName>
</protein>
<dbReference type="AlphaFoldDB" id="A0A1J1LG92"/>
<dbReference type="RefSeq" id="WP_072717600.1">
    <property type="nucleotide sequence ID" value="NZ_LN889782.1"/>
</dbReference>
<keyword evidence="2" id="KW-1133">Transmembrane helix</keyword>
<evidence type="ECO:0000313" key="4">
    <source>
        <dbReference type="Proteomes" id="UP000184315"/>
    </source>
</evidence>
<proteinExistence type="predicted"/>
<dbReference type="EMBL" id="CZDF01000132">
    <property type="protein sequence ID" value="CUR30593.1"/>
    <property type="molecule type" value="Genomic_DNA"/>
</dbReference>
<evidence type="ECO:0000256" key="2">
    <source>
        <dbReference type="SAM" id="Phobius"/>
    </source>
</evidence>
<keyword evidence="2" id="KW-0812">Transmembrane</keyword>
<accession>A0A1J1LG92</accession>
<dbReference type="Proteomes" id="UP000184315">
    <property type="component" value="Unassembled WGS sequence"/>
</dbReference>
<evidence type="ECO:0000256" key="1">
    <source>
        <dbReference type="SAM" id="MobiDB-lite"/>
    </source>
</evidence>